<dbReference type="Gene3D" id="3.30.40.10">
    <property type="entry name" value="Zinc/RING finger domain, C3HC4 (zinc finger)"/>
    <property type="match status" value="1"/>
</dbReference>
<feature type="domain" description="Zinc finger PHD-type" evidence="5">
    <location>
        <begin position="97"/>
        <end position="161"/>
    </location>
</feature>
<dbReference type="EMBL" id="ML995824">
    <property type="protein sequence ID" value="KAF2770625.1"/>
    <property type="molecule type" value="Genomic_DNA"/>
</dbReference>
<accession>A0A6G1LCP2</accession>
<feature type="region of interest" description="Disordered" evidence="4">
    <location>
        <begin position="1"/>
        <end position="112"/>
    </location>
</feature>
<feature type="compositionally biased region" description="Basic and acidic residues" evidence="4">
    <location>
        <begin position="194"/>
        <end position="207"/>
    </location>
</feature>
<dbReference type="PANTHER" id="PTHR47793">
    <property type="entry name" value="HISTONE DEACETYLASE COMPLEX SUBUNIT CTI6"/>
    <property type="match status" value="1"/>
</dbReference>
<feature type="compositionally biased region" description="Basic and acidic residues" evidence="4">
    <location>
        <begin position="54"/>
        <end position="64"/>
    </location>
</feature>
<feature type="compositionally biased region" description="Basic and acidic residues" evidence="4">
    <location>
        <begin position="163"/>
        <end position="173"/>
    </location>
</feature>
<dbReference type="InterPro" id="IPR003903">
    <property type="entry name" value="UIM_dom"/>
</dbReference>
<dbReference type="SMART" id="SM00726">
    <property type="entry name" value="UIM"/>
    <property type="match status" value="1"/>
</dbReference>
<keyword evidence="2" id="KW-0863">Zinc-finger</keyword>
<dbReference type="Pfam" id="PF00628">
    <property type="entry name" value="PHD"/>
    <property type="match status" value="1"/>
</dbReference>
<keyword evidence="7" id="KW-1185">Reference proteome</keyword>
<dbReference type="InterPro" id="IPR001965">
    <property type="entry name" value="Znf_PHD"/>
</dbReference>
<organism evidence="6 7">
    <name type="scientific">Teratosphaeria nubilosa</name>
    <dbReference type="NCBI Taxonomy" id="161662"/>
    <lineage>
        <taxon>Eukaryota</taxon>
        <taxon>Fungi</taxon>
        <taxon>Dikarya</taxon>
        <taxon>Ascomycota</taxon>
        <taxon>Pezizomycotina</taxon>
        <taxon>Dothideomycetes</taxon>
        <taxon>Dothideomycetidae</taxon>
        <taxon>Mycosphaerellales</taxon>
        <taxon>Teratosphaeriaceae</taxon>
        <taxon>Teratosphaeria</taxon>
    </lineage>
</organism>
<evidence type="ECO:0000256" key="4">
    <source>
        <dbReference type="SAM" id="MobiDB-lite"/>
    </source>
</evidence>
<dbReference type="PROSITE" id="PS01359">
    <property type="entry name" value="ZF_PHD_1"/>
    <property type="match status" value="1"/>
</dbReference>
<dbReference type="SMART" id="SM00249">
    <property type="entry name" value="PHD"/>
    <property type="match status" value="1"/>
</dbReference>
<feature type="compositionally biased region" description="Basic and acidic residues" evidence="4">
    <location>
        <begin position="255"/>
        <end position="269"/>
    </location>
</feature>
<dbReference type="Proteomes" id="UP000799436">
    <property type="component" value="Unassembled WGS sequence"/>
</dbReference>
<keyword evidence="1" id="KW-0479">Metal-binding</keyword>
<dbReference type="GO" id="GO:0033698">
    <property type="term" value="C:Rpd3L complex"/>
    <property type="evidence" value="ECO:0007669"/>
    <property type="project" value="TreeGrafter"/>
</dbReference>
<protein>
    <recommendedName>
        <fullName evidence="5">Zinc finger PHD-type domain-containing protein</fullName>
    </recommendedName>
</protein>
<feature type="region of interest" description="Disordered" evidence="4">
    <location>
        <begin position="163"/>
        <end position="476"/>
    </location>
</feature>
<evidence type="ECO:0000256" key="2">
    <source>
        <dbReference type="ARBA" id="ARBA00022771"/>
    </source>
</evidence>
<gene>
    <name evidence="6" type="ORF">EJ03DRAFT_326248</name>
</gene>
<dbReference type="PANTHER" id="PTHR47793:SF1">
    <property type="entry name" value="HISTONE DEACETYLASE COMPLEX SUBUNIT CTI6"/>
    <property type="match status" value="1"/>
</dbReference>
<dbReference type="GO" id="GO:0061186">
    <property type="term" value="P:negative regulation of silent mating-type cassette heterochromatin formation"/>
    <property type="evidence" value="ECO:0007669"/>
    <property type="project" value="TreeGrafter"/>
</dbReference>
<keyword evidence="3" id="KW-0862">Zinc</keyword>
<proteinExistence type="predicted"/>
<feature type="compositionally biased region" description="Polar residues" evidence="4">
    <location>
        <begin position="432"/>
        <end position="444"/>
    </location>
</feature>
<dbReference type="OrthoDB" id="418595at2759"/>
<evidence type="ECO:0000313" key="7">
    <source>
        <dbReference type="Proteomes" id="UP000799436"/>
    </source>
</evidence>
<evidence type="ECO:0000259" key="5">
    <source>
        <dbReference type="SMART" id="SM00249"/>
    </source>
</evidence>
<dbReference type="InterPro" id="IPR013083">
    <property type="entry name" value="Znf_RING/FYVE/PHD"/>
</dbReference>
<name>A0A6G1LCP2_9PEZI</name>
<feature type="compositionally biased region" description="Basic and acidic residues" evidence="4">
    <location>
        <begin position="314"/>
        <end position="345"/>
    </location>
</feature>
<dbReference type="SUPFAM" id="SSF57903">
    <property type="entry name" value="FYVE/PHD zinc finger"/>
    <property type="match status" value="1"/>
</dbReference>
<dbReference type="GO" id="GO:0061188">
    <property type="term" value="P:negative regulation of rDNA heterochromatin formation"/>
    <property type="evidence" value="ECO:0007669"/>
    <property type="project" value="TreeGrafter"/>
</dbReference>
<evidence type="ECO:0000256" key="1">
    <source>
        <dbReference type="ARBA" id="ARBA00022723"/>
    </source>
</evidence>
<dbReference type="PROSITE" id="PS50330">
    <property type="entry name" value="UIM"/>
    <property type="match status" value="1"/>
</dbReference>
<reference evidence="6" key="1">
    <citation type="journal article" date="2020" name="Stud. Mycol.">
        <title>101 Dothideomycetes genomes: a test case for predicting lifestyles and emergence of pathogens.</title>
        <authorList>
            <person name="Haridas S."/>
            <person name="Albert R."/>
            <person name="Binder M."/>
            <person name="Bloem J."/>
            <person name="Labutti K."/>
            <person name="Salamov A."/>
            <person name="Andreopoulos B."/>
            <person name="Baker S."/>
            <person name="Barry K."/>
            <person name="Bills G."/>
            <person name="Bluhm B."/>
            <person name="Cannon C."/>
            <person name="Castanera R."/>
            <person name="Culley D."/>
            <person name="Daum C."/>
            <person name="Ezra D."/>
            <person name="Gonzalez J."/>
            <person name="Henrissat B."/>
            <person name="Kuo A."/>
            <person name="Liang C."/>
            <person name="Lipzen A."/>
            <person name="Lutzoni F."/>
            <person name="Magnuson J."/>
            <person name="Mondo S."/>
            <person name="Nolan M."/>
            <person name="Ohm R."/>
            <person name="Pangilinan J."/>
            <person name="Park H.-J."/>
            <person name="Ramirez L."/>
            <person name="Alfaro M."/>
            <person name="Sun H."/>
            <person name="Tritt A."/>
            <person name="Yoshinaga Y."/>
            <person name="Zwiers L.-H."/>
            <person name="Turgeon B."/>
            <person name="Goodwin S."/>
            <person name="Spatafora J."/>
            <person name="Crous P."/>
            <person name="Grigoriev I."/>
        </authorList>
    </citation>
    <scope>NUCLEOTIDE SEQUENCE</scope>
    <source>
        <strain evidence="6">CBS 116005</strain>
    </source>
</reference>
<feature type="compositionally biased region" description="Pro residues" evidence="4">
    <location>
        <begin position="361"/>
        <end position="371"/>
    </location>
</feature>
<dbReference type="InterPro" id="IPR011011">
    <property type="entry name" value="Znf_FYVE_PHD"/>
</dbReference>
<dbReference type="InterPro" id="IPR019786">
    <property type="entry name" value="Zinc_finger_PHD-type_CS"/>
</dbReference>
<feature type="compositionally biased region" description="Basic and acidic residues" evidence="4">
    <location>
        <begin position="222"/>
        <end position="244"/>
    </location>
</feature>
<dbReference type="GO" id="GO:0008270">
    <property type="term" value="F:zinc ion binding"/>
    <property type="evidence" value="ECO:0007669"/>
    <property type="project" value="UniProtKB-KW"/>
</dbReference>
<sequence>MPLPERRSARGAPAPTRPAPPTSTASATSLSSGRQARDARSGVGQQKSATPHSRSSEEMSEPPRRSQRATQQPKEEEAVQDVDPADDGAGDEEDVTRCICGHQEYPGPPLSEAFSGVDALNEDTGGLFIQCDGCSVWQHGGCVGIIDEAQSPDKYYCEDCKPKEHRMHTDTRGQKYSLYLPVTSKQKRKTSMTKSDEKARKERDELLNRASTEPGRRRGTQRSKEHDDEEEQLRRALEESKREAGGGNGKRNGKRSRDDSEDIKSDNKRQRTVPESIMSSSRTAAVEDDTDDDTPTASRKKKLRAEAVQTARQAEVREKEKERELARAEAAGRRQDRAGRRRGDDPEQDETPKPTNHSKPSPLPSSQPGSPPTQAAPTKKPIGKKIKKLGNNQYTKYRDLANQHSTSSPQSKKKQLAGNASSGDEHAPNAGANGSTSNGPSKNSPGHEAVPSKSKLGKGRSKLVNGHGKGQTDEPVEMSINNMKRALEHMAGFMQRAQVDMAGDRTPPNGELGRIGSDEIMGMGTSPDDSTSASTATGNGEKGFAEMNSMEMAVVIERNIEAWNRRFGHLTA</sequence>
<feature type="compositionally biased region" description="Acidic residues" evidence="4">
    <location>
        <begin position="78"/>
        <end position="94"/>
    </location>
</feature>
<evidence type="ECO:0000256" key="3">
    <source>
        <dbReference type="ARBA" id="ARBA00022833"/>
    </source>
</evidence>
<dbReference type="InterPro" id="IPR053051">
    <property type="entry name" value="HDAC_complex_subunit"/>
</dbReference>
<dbReference type="InterPro" id="IPR019787">
    <property type="entry name" value="Znf_PHD-finger"/>
</dbReference>
<feature type="compositionally biased region" description="Low complexity" evidence="4">
    <location>
        <begin position="22"/>
        <end position="34"/>
    </location>
</feature>
<evidence type="ECO:0000313" key="6">
    <source>
        <dbReference type="EMBL" id="KAF2770625.1"/>
    </source>
</evidence>
<dbReference type="GO" id="GO:0070210">
    <property type="term" value="C:Rpd3L-Expanded complex"/>
    <property type="evidence" value="ECO:0007669"/>
    <property type="project" value="TreeGrafter"/>
</dbReference>
<dbReference type="AlphaFoldDB" id="A0A6G1LCP2"/>